<sequence length="201" mass="23283">MPTLQHSCRPPEEYCTLEIVASFKAYSSEGSMDVQKKKDIKTKIQKELQRLKEQKSLNLGSKFKPSPTYRKGFSLFIQTMKPLTSLNEVLNDDLFSRILNFMKNIKQIGDARFCLSKIPVAQGTDDPQLSGEILSTTSRNASLYSFHSTFFPIMSSPEELTNVRSPPEDVTTIKWYDQEIKELRQENKYLEVFRQEIKELR</sequence>
<name>A0A6A5C9L5_NAEFO</name>
<reference evidence="1 2" key="1">
    <citation type="journal article" date="2019" name="Sci. Rep.">
        <title>Nanopore sequencing improves the draft genome of the human pathogenic amoeba Naegleria fowleri.</title>
        <authorList>
            <person name="Liechti N."/>
            <person name="Schurch N."/>
            <person name="Bruggmann R."/>
            <person name="Wittwer M."/>
        </authorList>
    </citation>
    <scope>NUCLEOTIDE SEQUENCE [LARGE SCALE GENOMIC DNA]</scope>
    <source>
        <strain evidence="1 2">ATCC 30894</strain>
    </source>
</reference>
<dbReference type="GeneID" id="68119025"/>
<comment type="caution">
    <text evidence="1">The sequence shown here is derived from an EMBL/GenBank/DDBJ whole genome shotgun (WGS) entry which is preliminary data.</text>
</comment>
<dbReference type="VEuPathDB" id="AmoebaDB:FDP41_011810"/>
<dbReference type="RefSeq" id="XP_044566662.1">
    <property type="nucleotide sequence ID" value="XM_044702261.1"/>
</dbReference>
<dbReference type="VEuPathDB" id="AmoebaDB:NfTy_021880"/>
<evidence type="ECO:0000313" key="1">
    <source>
        <dbReference type="EMBL" id="KAF0981949.1"/>
    </source>
</evidence>
<dbReference type="EMBL" id="VFQX01000012">
    <property type="protein sequence ID" value="KAF0981949.1"/>
    <property type="molecule type" value="Genomic_DNA"/>
</dbReference>
<evidence type="ECO:0000313" key="2">
    <source>
        <dbReference type="Proteomes" id="UP000444721"/>
    </source>
</evidence>
<gene>
    <name evidence="1" type="ORF">FDP41_011810</name>
</gene>
<protein>
    <submittedName>
        <fullName evidence="1">Uncharacterized protein</fullName>
    </submittedName>
</protein>
<dbReference type="AlphaFoldDB" id="A0A6A5C9L5"/>
<dbReference type="Proteomes" id="UP000444721">
    <property type="component" value="Unassembled WGS sequence"/>
</dbReference>
<proteinExistence type="predicted"/>
<dbReference type="VEuPathDB" id="AmoebaDB:NF0049630"/>
<keyword evidence="2" id="KW-1185">Reference proteome</keyword>
<accession>A0A6A5C9L5</accession>
<organism evidence="1 2">
    <name type="scientific">Naegleria fowleri</name>
    <name type="common">Brain eating amoeba</name>
    <dbReference type="NCBI Taxonomy" id="5763"/>
    <lineage>
        <taxon>Eukaryota</taxon>
        <taxon>Discoba</taxon>
        <taxon>Heterolobosea</taxon>
        <taxon>Tetramitia</taxon>
        <taxon>Eutetramitia</taxon>
        <taxon>Vahlkampfiidae</taxon>
        <taxon>Naegleria</taxon>
    </lineage>
</organism>